<organism evidence="1 2">
    <name type="scientific">Trichonephila inaurata madagascariensis</name>
    <dbReference type="NCBI Taxonomy" id="2747483"/>
    <lineage>
        <taxon>Eukaryota</taxon>
        <taxon>Metazoa</taxon>
        <taxon>Ecdysozoa</taxon>
        <taxon>Arthropoda</taxon>
        <taxon>Chelicerata</taxon>
        <taxon>Arachnida</taxon>
        <taxon>Araneae</taxon>
        <taxon>Araneomorphae</taxon>
        <taxon>Entelegynae</taxon>
        <taxon>Araneoidea</taxon>
        <taxon>Nephilidae</taxon>
        <taxon>Trichonephila</taxon>
        <taxon>Trichonephila inaurata</taxon>
    </lineage>
</organism>
<dbReference type="Proteomes" id="UP000886998">
    <property type="component" value="Unassembled WGS sequence"/>
</dbReference>
<dbReference type="EMBL" id="BMAV01005687">
    <property type="protein sequence ID" value="GFY46955.1"/>
    <property type="molecule type" value="Genomic_DNA"/>
</dbReference>
<dbReference type="OrthoDB" id="10480083at2759"/>
<dbReference type="AlphaFoldDB" id="A0A8X6X4V6"/>
<sequence>MKLKNNEVEDGGFEETTLPSKLQTHRAIFRPINPSRKHPVASEQTQLMARPGIQRKWSASLMAYFCSTYEMKIEIEEGCSVEVHLESFPSFSEAEDGSFIFSEGNPALEHPFS</sequence>
<reference evidence="1" key="1">
    <citation type="submission" date="2020-08" db="EMBL/GenBank/DDBJ databases">
        <title>Multicomponent nature underlies the extraordinary mechanical properties of spider dragline silk.</title>
        <authorList>
            <person name="Kono N."/>
            <person name="Nakamura H."/>
            <person name="Mori M."/>
            <person name="Yoshida Y."/>
            <person name="Ohtoshi R."/>
            <person name="Malay A.D."/>
            <person name="Moran D.A.P."/>
            <person name="Tomita M."/>
            <person name="Numata K."/>
            <person name="Arakawa K."/>
        </authorList>
    </citation>
    <scope>NUCLEOTIDE SEQUENCE</scope>
</reference>
<proteinExistence type="predicted"/>
<accession>A0A8X6X4V6</accession>
<protein>
    <submittedName>
        <fullName evidence="1">Uncharacterized protein</fullName>
    </submittedName>
</protein>
<evidence type="ECO:0000313" key="1">
    <source>
        <dbReference type="EMBL" id="GFY46955.1"/>
    </source>
</evidence>
<keyword evidence="2" id="KW-1185">Reference proteome</keyword>
<evidence type="ECO:0000313" key="2">
    <source>
        <dbReference type="Proteomes" id="UP000886998"/>
    </source>
</evidence>
<name>A0A8X6X4V6_9ARAC</name>
<comment type="caution">
    <text evidence="1">The sequence shown here is derived from an EMBL/GenBank/DDBJ whole genome shotgun (WGS) entry which is preliminary data.</text>
</comment>
<gene>
    <name evidence="1" type="ORF">TNIN_353301</name>
</gene>